<dbReference type="PANTHER" id="PTHR32182:SF23">
    <property type="entry name" value="ATP BINDING PROTEIN"/>
    <property type="match status" value="1"/>
</dbReference>
<feature type="non-terminal residue" evidence="3">
    <location>
        <position position="799"/>
    </location>
</feature>
<evidence type="ECO:0000256" key="1">
    <source>
        <dbReference type="SAM" id="MobiDB-lite"/>
    </source>
</evidence>
<feature type="compositionally biased region" description="Basic and acidic residues" evidence="1">
    <location>
        <begin position="1"/>
        <end position="11"/>
    </location>
</feature>
<feature type="compositionally biased region" description="Basic and acidic residues" evidence="1">
    <location>
        <begin position="29"/>
        <end position="44"/>
    </location>
</feature>
<dbReference type="SUPFAM" id="SSF52540">
    <property type="entry name" value="P-loop containing nucleoside triphosphate hydrolases"/>
    <property type="match status" value="1"/>
</dbReference>
<dbReference type="PANTHER" id="PTHR32182">
    <property type="entry name" value="DNA REPLICATION AND REPAIR PROTEIN RECF"/>
    <property type="match status" value="1"/>
</dbReference>
<dbReference type="InterPro" id="IPR027417">
    <property type="entry name" value="P-loop_NTPase"/>
</dbReference>
<accession>A0A3M5RFL6</accession>
<dbReference type="Pfam" id="PF13304">
    <property type="entry name" value="AAA_21"/>
    <property type="match status" value="1"/>
</dbReference>
<dbReference type="GO" id="GO:0006302">
    <property type="term" value="P:double-strand break repair"/>
    <property type="evidence" value="ECO:0007669"/>
    <property type="project" value="TreeGrafter"/>
</dbReference>
<evidence type="ECO:0000313" key="4">
    <source>
        <dbReference type="Proteomes" id="UP000274212"/>
    </source>
</evidence>
<protein>
    <recommendedName>
        <fullName evidence="2">ATPase AAA-type core domain-containing protein</fullName>
    </recommendedName>
</protein>
<dbReference type="GO" id="GO:0000731">
    <property type="term" value="P:DNA synthesis involved in DNA repair"/>
    <property type="evidence" value="ECO:0007669"/>
    <property type="project" value="TreeGrafter"/>
</dbReference>
<feature type="domain" description="ATPase AAA-type core" evidence="2">
    <location>
        <begin position="420"/>
        <end position="725"/>
    </location>
</feature>
<reference evidence="3 4" key="1">
    <citation type="submission" date="2018-08" db="EMBL/GenBank/DDBJ databases">
        <title>Recombination of ecologically and evolutionarily significant loci maintains genetic cohesion in the Pseudomonas syringae species complex.</title>
        <authorList>
            <person name="Dillon M."/>
            <person name="Thakur S."/>
            <person name="Almeida R.N.D."/>
            <person name="Weir B.S."/>
            <person name="Guttman D.S."/>
        </authorList>
    </citation>
    <scope>NUCLEOTIDE SEQUENCE [LARGE SCALE GENOMIC DNA]</scope>
    <source>
        <strain evidence="3 4">ICMP 9829</strain>
    </source>
</reference>
<dbReference type="Proteomes" id="UP000274212">
    <property type="component" value="Unassembled WGS sequence"/>
</dbReference>
<gene>
    <name evidence="3" type="ORF">ALP36_05253</name>
</gene>
<dbReference type="InterPro" id="IPR003959">
    <property type="entry name" value="ATPase_AAA_core"/>
</dbReference>
<dbReference type="GO" id="GO:0016887">
    <property type="term" value="F:ATP hydrolysis activity"/>
    <property type="evidence" value="ECO:0007669"/>
    <property type="project" value="InterPro"/>
</dbReference>
<organism evidence="3 4">
    <name type="scientific">Pseudomonas syringae pv. coriandricola</name>
    <dbReference type="NCBI Taxonomy" id="264453"/>
    <lineage>
        <taxon>Bacteria</taxon>
        <taxon>Pseudomonadati</taxon>
        <taxon>Pseudomonadota</taxon>
        <taxon>Gammaproteobacteria</taxon>
        <taxon>Pseudomonadales</taxon>
        <taxon>Pseudomonadaceae</taxon>
        <taxon>Pseudomonas</taxon>
    </lineage>
</organism>
<sequence>MRPADDADAVHRVLPLGRPEQPDSVSCHSDARHRPADNRADIRPARAQVGDGHGAVLRVAVHHRQRVDAQLGRRAHHPGTGGPVAERAGGGGDDLPERGNTPHSSGSGNGAVYRRQRGRRNERAADCRGHDRLCELARGDAGGRRAGADRRCGVLEDPPGVTQLPPPLAAPAQPAGRLCGAVQRRRVTAVVSDWLSADGRLRHTVQLHRLPLVERALQPQPGRGRRVFRGVPVGHLQFGEDRLAGRPAGSSESALGRDRDDAGGLDHDAVHTTGPGYPRCIDLHLRLLRRAFSGQQLGRPQGHNVQRSGCFAVPVLLLRRLKRSRNRRWRVLALRGLERHRAVYRGTVTDGAGRGVEVGEVAAVGGEGLVTHRAMAHRVSQGTLAHPPALVKETDMRLDHLHLQNFRCYEDAHFDFQPGFNLVVGVNGSGKTSLLLGVACCFRNFLQTMETSYSPNHSLITETDARFTIVKFEDRLRFERNFPIKISANGDAFDFPEWDVSFERNSPIPSYSVPISLKLQEKLRILDATLPTDLPVFAFYKANRRWLASPVTPEQAAQSKPSRLNAYTGWFDAASNLESFENWLIGKTLERLQRMSRARHNGGFDDELTWINSAIQCALPDSKGIEYDMELRGLVVDLGEKSIPFNDLSDGQRGMVALFADIARRICLLNPHMGKDVLSKTNGIIVIDELDIHLHPGWQRTIAPALKKAFPNVQFIAASHSPQVIGSLQPGEVILLKNGDSSHPRATYGLDSSTILEEVMGVPQREPEIEVLLDELFSTLENNELEKARLQLDALSSPE</sequence>
<dbReference type="AlphaFoldDB" id="A0A3M5RFL6"/>
<feature type="region of interest" description="Disordered" evidence="1">
    <location>
        <begin position="70"/>
        <end position="125"/>
    </location>
</feature>
<evidence type="ECO:0000313" key="3">
    <source>
        <dbReference type="EMBL" id="RMU07648.1"/>
    </source>
</evidence>
<dbReference type="Gene3D" id="3.40.50.300">
    <property type="entry name" value="P-loop containing nucleotide triphosphate hydrolases"/>
    <property type="match status" value="2"/>
</dbReference>
<feature type="compositionally biased region" description="Basic and acidic residues" evidence="1">
    <location>
        <begin position="255"/>
        <end position="270"/>
    </location>
</feature>
<comment type="caution">
    <text evidence="3">The sequence shown here is derived from an EMBL/GenBank/DDBJ whole genome shotgun (WGS) entry which is preliminary data.</text>
</comment>
<evidence type="ECO:0000259" key="2">
    <source>
        <dbReference type="Pfam" id="PF13304"/>
    </source>
</evidence>
<name>A0A3M5RFL6_9PSED</name>
<dbReference type="GO" id="GO:0005524">
    <property type="term" value="F:ATP binding"/>
    <property type="evidence" value="ECO:0007669"/>
    <property type="project" value="InterPro"/>
</dbReference>
<feature type="region of interest" description="Disordered" evidence="1">
    <location>
        <begin position="239"/>
        <end position="271"/>
    </location>
</feature>
<dbReference type="EMBL" id="RBTT01000214">
    <property type="protein sequence ID" value="RMU07648.1"/>
    <property type="molecule type" value="Genomic_DNA"/>
</dbReference>
<proteinExistence type="predicted"/>
<feature type="region of interest" description="Disordered" evidence="1">
    <location>
        <begin position="1"/>
        <end position="44"/>
    </location>
</feature>